<protein>
    <recommendedName>
        <fullName evidence="3">Outer membrane protein beta-barrel domain-containing protein</fullName>
    </recommendedName>
</protein>
<evidence type="ECO:0008006" key="3">
    <source>
        <dbReference type="Google" id="ProtNLM"/>
    </source>
</evidence>
<organism evidence="1 2">
    <name type="scientific">Niabella pedocola</name>
    <dbReference type="NCBI Taxonomy" id="1752077"/>
    <lineage>
        <taxon>Bacteria</taxon>
        <taxon>Pseudomonadati</taxon>
        <taxon>Bacteroidota</taxon>
        <taxon>Chitinophagia</taxon>
        <taxon>Chitinophagales</taxon>
        <taxon>Chitinophagaceae</taxon>
        <taxon>Niabella</taxon>
    </lineage>
</organism>
<accession>A0ABS8PSP4</accession>
<dbReference type="InterPro" id="IPR000758">
    <property type="entry name" value="Enterovir_OMP"/>
</dbReference>
<dbReference type="PROSITE" id="PS00695">
    <property type="entry name" value="ENT_VIR_OMP_2"/>
    <property type="match status" value="1"/>
</dbReference>
<keyword evidence="2" id="KW-1185">Reference proteome</keyword>
<sequence length="263" mass="29978">MMCLLFLPGRGNAQDTLLFLNQKMIPVHIQKQHRFVLWYIIAGDTAEVIHKVNKRMIRELRYANGVTMKVSGAPLAGTTFRERNQVRLNRPPFQEGNNLVGTGIKSFGLRSTITAIYVDYEQRFLHNLAGLGIAPHIGINRESVGAAVSLFYTVAPHLPVNFRVGPVLLMWTEKETFLNRTSTVGQPFIQKYIQERTFRGGVMAKVEFKLNTGKKLSLSPGFAVGRPIWGNEAFIFRDGENYYRQAPFRDILWQWQLGAGYRF</sequence>
<dbReference type="EMBL" id="JAJNEC010000005">
    <property type="protein sequence ID" value="MCD2423829.1"/>
    <property type="molecule type" value="Genomic_DNA"/>
</dbReference>
<reference evidence="1 2" key="1">
    <citation type="submission" date="2021-11" db="EMBL/GenBank/DDBJ databases">
        <title>Genomic of Niabella pedocola.</title>
        <authorList>
            <person name="Wu T."/>
        </authorList>
    </citation>
    <scope>NUCLEOTIDE SEQUENCE [LARGE SCALE GENOMIC DNA]</scope>
    <source>
        <strain evidence="1 2">JCM 31011</strain>
    </source>
</reference>
<name>A0ABS8PSP4_9BACT</name>
<dbReference type="Proteomes" id="UP001199816">
    <property type="component" value="Unassembled WGS sequence"/>
</dbReference>
<gene>
    <name evidence="1" type="ORF">LQ567_13720</name>
</gene>
<comment type="caution">
    <text evidence="1">The sequence shown here is derived from an EMBL/GenBank/DDBJ whole genome shotgun (WGS) entry which is preliminary data.</text>
</comment>
<evidence type="ECO:0000313" key="2">
    <source>
        <dbReference type="Proteomes" id="UP001199816"/>
    </source>
</evidence>
<proteinExistence type="predicted"/>
<dbReference type="RefSeq" id="WP_231005087.1">
    <property type="nucleotide sequence ID" value="NZ_JAJNEC010000005.1"/>
</dbReference>
<evidence type="ECO:0000313" key="1">
    <source>
        <dbReference type="EMBL" id="MCD2423829.1"/>
    </source>
</evidence>